<dbReference type="EMBL" id="JBHSZH010000001">
    <property type="protein sequence ID" value="MFC7078907.1"/>
    <property type="molecule type" value="Genomic_DNA"/>
</dbReference>
<dbReference type="RefSeq" id="WP_382208460.1">
    <property type="nucleotide sequence ID" value="NZ_JBHSZH010000001.1"/>
</dbReference>
<keyword evidence="2" id="KW-1185">Reference proteome</keyword>
<evidence type="ECO:0000313" key="1">
    <source>
        <dbReference type="EMBL" id="MFC7078907.1"/>
    </source>
</evidence>
<reference evidence="1 2" key="1">
    <citation type="journal article" date="2019" name="Int. J. Syst. Evol. Microbiol.">
        <title>The Global Catalogue of Microorganisms (GCM) 10K type strain sequencing project: providing services to taxonomists for standard genome sequencing and annotation.</title>
        <authorList>
            <consortium name="The Broad Institute Genomics Platform"/>
            <consortium name="The Broad Institute Genome Sequencing Center for Infectious Disease"/>
            <person name="Wu L."/>
            <person name="Ma J."/>
        </authorList>
    </citation>
    <scope>NUCLEOTIDE SEQUENCE [LARGE SCALE GENOMIC DNA]</scope>
    <source>
        <strain evidence="1 2">DT72</strain>
    </source>
</reference>
<gene>
    <name evidence="1" type="ORF">ACFQJ6_00960</name>
</gene>
<comment type="caution">
    <text evidence="1">The sequence shown here is derived from an EMBL/GenBank/DDBJ whole genome shotgun (WGS) entry which is preliminary data.</text>
</comment>
<sequence>MTTLITDYSQHRACLTKESKIDDGNRNDAPSRTCEIEAREEWILRLLYATDENDESRPVYGETRLMMATFLLQRKLRENFEKTAGFEFTAGKFGPHDEGVLDALDCLAEYGYVERTPEALHDSEYEGDEFRLTPKGEQEAKRFFDRLSEESRSWSTG</sequence>
<protein>
    <submittedName>
        <fullName evidence="1">Uncharacterized protein</fullName>
    </submittedName>
</protein>
<evidence type="ECO:0000313" key="2">
    <source>
        <dbReference type="Proteomes" id="UP001596407"/>
    </source>
</evidence>
<accession>A0ABD5WEC5</accession>
<dbReference type="Proteomes" id="UP001596407">
    <property type="component" value="Unassembled WGS sequence"/>
</dbReference>
<proteinExistence type="predicted"/>
<organism evidence="1 2">
    <name type="scientific">Halorussus caseinilyticus</name>
    <dbReference type="NCBI Taxonomy" id="3034025"/>
    <lineage>
        <taxon>Archaea</taxon>
        <taxon>Methanobacteriati</taxon>
        <taxon>Methanobacteriota</taxon>
        <taxon>Stenosarchaea group</taxon>
        <taxon>Halobacteria</taxon>
        <taxon>Halobacteriales</taxon>
        <taxon>Haladaptataceae</taxon>
        <taxon>Halorussus</taxon>
    </lineage>
</organism>
<name>A0ABD5WEC5_9EURY</name>
<dbReference type="AlphaFoldDB" id="A0ABD5WEC5"/>